<dbReference type="InterPro" id="IPR051044">
    <property type="entry name" value="MAG_DAG_Lipase"/>
</dbReference>
<dbReference type="SUPFAM" id="SSF53474">
    <property type="entry name" value="alpha/beta-Hydrolases"/>
    <property type="match status" value="1"/>
</dbReference>
<dbReference type="InterPro" id="IPR029058">
    <property type="entry name" value="AB_hydrolase_fold"/>
</dbReference>
<dbReference type="STRING" id="29655.A0A0K9NNN8"/>
<dbReference type="Pfam" id="PF12146">
    <property type="entry name" value="Hydrolase_4"/>
    <property type="match status" value="1"/>
</dbReference>
<evidence type="ECO:0000313" key="4">
    <source>
        <dbReference type="Proteomes" id="UP000036987"/>
    </source>
</evidence>
<evidence type="ECO:0000313" key="3">
    <source>
        <dbReference type="EMBL" id="KMZ58223.1"/>
    </source>
</evidence>
<gene>
    <name evidence="3" type="ORF">ZOSMA_79G00660</name>
</gene>
<dbReference type="GO" id="GO:0016020">
    <property type="term" value="C:membrane"/>
    <property type="evidence" value="ECO:0000318"/>
    <property type="project" value="GO_Central"/>
</dbReference>
<comment type="caution">
    <text evidence="3">The sequence shown here is derived from an EMBL/GenBank/DDBJ whole genome shotgun (WGS) entry which is preliminary data.</text>
</comment>
<reference evidence="4" key="1">
    <citation type="journal article" date="2016" name="Nature">
        <title>The genome of the seagrass Zostera marina reveals angiosperm adaptation to the sea.</title>
        <authorList>
            <person name="Olsen J.L."/>
            <person name="Rouze P."/>
            <person name="Verhelst B."/>
            <person name="Lin Y.-C."/>
            <person name="Bayer T."/>
            <person name="Collen J."/>
            <person name="Dattolo E."/>
            <person name="De Paoli E."/>
            <person name="Dittami S."/>
            <person name="Maumus F."/>
            <person name="Michel G."/>
            <person name="Kersting A."/>
            <person name="Lauritano C."/>
            <person name="Lohaus R."/>
            <person name="Toepel M."/>
            <person name="Tonon T."/>
            <person name="Vanneste K."/>
            <person name="Amirebrahimi M."/>
            <person name="Brakel J."/>
            <person name="Bostroem C."/>
            <person name="Chovatia M."/>
            <person name="Grimwood J."/>
            <person name="Jenkins J.W."/>
            <person name="Jueterbock A."/>
            <person name="Mraz A."/>
            <person name="Stam W.T."/>
            <person name="Tice H."/>
            <person name="Bornberg-Bauer E."/>
            <person name="Green P.J."/>
            <person name="Pearson G.A."/>
            <person name="Procaccini G."/>
            <person name="Duarte C.M."/>
            <person name="Schmutz J."/>
            <person name="Reusch T.B.H."/>
            <person name="Van de Peer Y."/>
        </authorList>
    </citation>
    <scope>NUCLEOTIDE SEQUENCE [LARGE SCALE GENOMIC DNA]</scope>
    <source>
        <strain evidence="4">cv. Finnish</strain>
    </source>
</reference>
<dbReference type="AlphaFoldDB" id="A0A0K9NNN8"/>
<keyword evidence="4" id="KW-1185">Reference proteome</keyword>
<dbReference type="EMBL" id="LFYR01001977">
    <property type="protein sequence ID" value="KMZ58223.1"/>
    <property type="molecule type" value="Genomic_DNA"/>
</dbReference>
<organism evidence="3 4">
    <name type="scientific">Zostera marina</name>
    <name type="common">Eelgrass</name>
    <dbReference type="NCBI Taxonomy" id="29655"/>
    <lineage>
        <taxon>Eukaryota</taxon>
        <taxon>Viridiplantae</taxon>
        <taxon>Streptophyta</taxon>
        <taxon>Embryophyta</taxon>
        <taxon>Tracheophyta</taxon>
        <taxon>Spermatophyta</taxon>
        <taxon>Magnoliopsida</taxon>
        <taxon>Liliopsida</taxon>
        <taxon>Zosteraceae</taxon>
        <taxon>Zostera</taxon>
    </lineage>
</organism>
<dbReference type="OMA" id="DSACVED"/>
<dbReference type="PANTHER" id="PTHR11614">
    <property type="entry name" value="PHOSPHOLIPASE-RELATED"/>
    <property type="match status" value="1"/>
</dbReference>
<keyword evidence="3" id="KW-0378">Hydrolase</keyword>
<feature type="compositionally biased region" description="Basic residues" evidence="1">
    <location>
        <begin position="1"/>
        <end position="10"/>
    </location>
</feature>
<feature type="domain" description="Serine aminopeptidase S33" evidence="2">
    <location>
        <begin position="63"/>
        <end position="317"/>
    </location>
</feature>
<proteinExistence type="predicted"/>
<feature type="region of interest" description="Disordered" evidence="1">
    <location>
        <begin position="1"/>
        <end position="25"/>
    </location>
</feature>
<dbReference type="Proteomes" id="UP000036987">
    <property type="component" value="Unassembled WGS sequence"/>
</dbReference>
<dbReference type="GO" id="GO:0016298">
    <property type="term" value="F:lipase activity"/>
    <property type="evidence" value="ECO:0000318"/>
    <property type="project" value="GO_Central"/>
</dbReference>
<evidence type="ECO:0000259" key="2">
    <source>
        <dbReference type="Pfam" id="PF12146"/>
    </source>
</evidence>
<name>A0A0K9NNN8_ZOSMR</name>
<dbReference type="OrthoDB" id="2498029at2759"/>
<protein>
    <submittedName>
        <fullName evidence="3">Alpha/beta-Hydrolases superfamily protein</fullName>
    </submittedName>
</protein>
<sequence>MDKTSRRYHQHPVAEANENNPMGSLEPKEFYTRHGVSHSSSFFVNAAGLKIFTQAWMPLPPTKPIGIIHLIHGYTGDSSYFIELTAVYFAKVGFAACAIDLQGHGHSQGLAAHIPDIRPVVEDCTVFFNSFYPRPTPSEPKLPRFLYAESFGGAIALLLLINLRTHQNEKALLRPYDGLILNGAMCGISKKFKPPYPLEHILCFFAAIIPKWPVVPTRGNVVKKSLKMEWKRRLAVSNPRRYKGSPRTATAYEMLRLCKEVQKRCGDVVLPLLILHGGDDGVCDPASAEKLHRRVGSEDKTMKIYPGMWHQLVGENDDDVDLVFGDILDWLLLRVTAFNVPRAA</sequence>
<dbReference type="InterPro" id="IPR022742">
    <property type="entry name" value="Hydrolase_4"/>
</dbReference>
<dbReference type="Gene3D" id="3.40.50.1820">
    <property type="entry name" value="alpha/beta hydrolase"/>
    <property type="match status" value="1"/>
</dbReference>
<accession>A0A0K9NNN8</accession>
<evidence type="ECO:0000256" key="1">
    <source>
        <dbReference type="SAM" id="MobiDB-lite"/>
    </source>
</evidence>